<feature type="non-terminal residue" evidence="2">
    <location>
        <position position="85"/>
    </location>
</feature>
<evidence type="ECO:0000259" key="1">
    <source>
        <dbReference type="Pfam" id="PF00932"/>
    </source>
</evidence>
<dbReference type="EMBL" id="UINC01170525">
    <property type="protein sequence ID" value="SVD74609.1"/>
    <property type="molecule type" value="Genomic_DNA"/>
</dbReference>
<accession>A0A382XUS7</accession>
<feature type="domain" description="LTD" evidence="1">
    <location>
        <begin position="28"/>
        <end position="85"/>
    </location>
</feature>
<name>A0A382XUS7_9ZZZZ</name>
<dbReference type="SUPFAM" id="SSF74853">
    <property type="entry name" value="Lamin A/C globular tail domain"/>
    <property type="match status" value="1"/>
</dbReference>
<proteinExistence type="predicted"/>
<dbReference type="Pfam" id="PF00932">
    <property type="entry name" value="LTD"/>
    <property type="match status" value="1"/>
</dbReference>
<organism evidence="2">
    <name type="scientific">marine metagenome</name>
    <dbReference type="NCBI Taxonomy" id="408172"/>
    <lineage>
        <taxon>unclassified sequences</taxon>
        <taxon>metagenomes</taxon>
        <taxon>ecological metagenomes</taxon>
    </lineage>
</organism>
<dbReference type="AlphaFoldDB" id="A0A382XUS7"/>
<dbReference type="Gene3D" id="2.60.40.1260">
    <property type="entry name" value="Lamin Tail domain"/>
    <property type="match status" value="1"/>
</dbReference>
<sequence>MISIRASIKSVSCIFALVNLLMAGSGLAIVINEIHHNPPDNTVRQEIIELFNPGTDEVNLGGWRFSGAVNYVFSEGVKIGAGSYL</sequence>
<dbReference type="InterPro" id="IPR036415">
    <property type="entry name" value="Lamin_tail_dom_sf"/>
</dbReference>
<dbReference type="InterPro" id="IPR001322">
    <property type="entry name" value="Lamin_tail_dom"/>
</dbReference>
<evidence type="ECO:0000313" key="2">
    <source>
        <dbReference type="EMBL" id="SVD74609.1"/>
    </source>
</evidence>
<protein>
    <recommendedName>
        <fullName evidence="1">LTD domain-containing protein</fullName>
    </recommendedName>
</protein>
<reference evidence="2" key="1">
    <citation type="submission" date="2018-05" db="EMBL/GenBank/DDBJ databases">
        <authorList>
            <person name="Lanie J.A."/>
            <person name="Ng W.-L."/>
            <person name="Kazmierczak K.M."/>
            <person name="Andrzejewski T.M."/>
            <person name="Davidsen T.M."/>
            <person name="Wayne K.J."/>
            <person name="Tettelin H."/>
            <person name="Glass J.I."/>
            <person name="Rusch D."/>
            <person name="Podicherti R."/>
            <person name="Tsui H.-C.T."/>
            <person name="Winkler M.E."/>
        </authorList>
    </citation>
    <scope>NUCLEOTIDE SEQUENCE</scope>
</reference>
<gene>
    <name evidence="2" type="ORF">METZ01_LOCUS427463</name>
</gene>